<feature type="compositionally biased region" description="Low complexity" evidence="6">
    <location>
        <begin position="195"/>
        <end position="206"/>
    </location>
</feature>
<reference evidence="9 10" key="1">
    <citation type="submission" date="2024-10" db="EMBL/GenBank/DDBJ databases">
        <title>Updated reference genomes for cyclostephanoid diatoms.</title>
        <authorList>
            <person name="Roberts W.R."/>
            <person name="Alverson A.J."/>
        </authorList>
    </citation>
    <scope>NUCLEOTIDE SEQUENCE [LARGE SCALE GENOMIC DNA]</scope>
    <source>
        <strain evidence="9 10">AJA228-03</strain>
    </source>
</reference>
<evidence type="ECO:0000259" key="8">
    <source>
        <dbReference type="SMART" id="SM00833"/>
    </source>
</evidence>
<feature type="region of interest" description="Disordered" evidence="6">
    <location>
        <begin position="407"/>
        <end position="440"/>
    </location>
</feature>
<keyword evidence="1" id="KW-0547">Nucleotide-binding</keyword>
<evidence type="ECO:0000256" key="7">
    <source>
        <dbReference type="SAM" id="SignalP"/>
    </source>
</evidence>
<dbReference type="Pfam" id="PF02492">
    <property type="entry name" value="cobW"/>
    <property type="match status" value="1"/>
</dbReference>
<dbReference type="GO" id="GO:0016787">
    <property type="term" value="F:hydrolase activity"/>
    <property type="evidence" value="ECO:0007669"/>
    <property type="project" value="UniProtKB-KW"/>
</dbReference>
<evidence type="ECO:0000256" key="5">
    <source>
        <dbReference type="ARBA" id="ARBA00049117"/>
    </source>
</evidence>
<feature type="chain" id="PRO_5044799503" description="CobW C-terminal domain-containing protein" evidence="7">
    <location>
        <begin position="21"/>
        <end position="754"/>
    </location>
</feature>
<evidence type="ECO:0000256" key="3">
    <source>
        <dbReference type="ARBA" id="ARBA00023186"/>
    </source>
</evidence>
<dbReference type="InterPro" id="IPR003495">
    <property type="entry name" value="CobW/HypB/UreG_nucleotide-bd"/>
</dbReference>
<dbReference type="InterPro" id="IPR051927">
    <property type="entry name" value="Zn_Chap_cDPG_Synth"/>
</dbReference>
<dbReference type="Gene3D" id="3.40.50.300">
    <property type="entry name" value="P-loop containing nucleotide triphosphate hydrolases"/>
    <property type="match status" value="1"/>
</dbReference>
<dbReference type="GO" id="GO:0000166">
    <property type="term" value="F:nucleotide binding"/>
    <property type="evidence" value="ECO:0007669"/>
    <property type="project" value="UniProtKB-KW"/>
</dbReference>
<evidence type="ECO:0000313" key="10">
    <source>
        <dbReference type="Proteomes" id="UP001530377"/>
    </source>
</evidence>
<dbReference type="PANTHER" id="PTHR43603">
    <property type="entry name" value="COBW DOMAIN-CONTAINING PROTEIN DDB_G0274527"/>
    <property type="match status" value="1"/>
</dbReference>
<feature type="compositionally biased region" description="Acidic residues" evidence="6">
    <location>
        <begin position="408"/>
        <end position="420"/>
    </location>
</feature>
<dbReference type="SUPFAM" id="SSF90002">
    <property type="entry name" value="Hypothetical protein YjiA, C-terminal domain"/>
    <property type="match status" value="1"/>
</dbReference>
<dbReference type="Gene3D" id="3.30.1220.10">
    <property type="entry name" value="CobW-like, C-terminal domain"/>
    <property type="match status" value="1"/>
</dbReference>
<dbReference type="Proteomes" id="UP001530377">
    <property type="component" value="Unassembled WGS sequence"/>
</dbReference>
<evidence type="ECO:0000256" key="2">
    <source>
        <dbReference type="ARBA" id="ARBA00022801"/>
    </source>
</evidence>
<comment type="similarity">
    <text evidence="4">Belongs to the SIMIBI class G3E GTPase family. ZNG1 subfamily.</text>
</comment>
<organism evidence="9 10">
    <name type="scientific">Cyclostephanos tholiformis</name>
    <dbReference type="NCBI Taxonomy" id="382380"/>
    <lineage>
        <taxon>Eukaryota</taxon>
        <taxon>Sar</taxon>
        <taxon>Stramenopiles</taxon>
        <taxon>Ochrophyta</taxon>
        <taxon>Bacillariophyta</taxon>
        <taxon>Coscinodiscophyceae</taxon>
        <taxon>Thalassiosirophycidae</taxon>
        <taxon>Stephanodiscales</taxon>
        <taxon>Stephanodiscaceae</taxon>
        <taxon>Cyclostephanos</taxon>
    </lineage>
</organism>
<keyword evidence="7" id="KW-0732">Signal</keyword>
<dbReference type="SUPFAM" id="SSF52540">
    <property type="entry name" value="P-loop containing nucleoside triphosphate hydrolases"/>
    <property type="match status" value="1"/>
</dbReference>
<feature type="region of interest" description="Disordered" evidence="6">
    <location>
        <begin position="195"/>
        <end position="221"/>
    </location>
</feature>
<feature type="region of interest" description="Disordered" evidence="6">
    <location>
        <begin position="116"/>
        <end position="136"/>
    </location>
</feature>
<evidence type="ECO:0000256" key="6">
    <source>
        <dbReference type="SAM" id="MobiDB-lite"/>
    </source>
</evidence>
<dbReference type="EMBL" id="JALLPB020000026">
    <property type="protein sequence ID" value="KAL3823932.1"/>
    <property type="molecule type" value="Genomic_DNA"/>
</dbReference>
<keyword evidence="10" id="KW-1185">Reference proteome</keyword>
<feature type="signal peptide" evidence="7">
    <location>
        <begin position="1"/>
        <end position="20"/>
    </location>
</feature>
<comment type="catalytic activity">
    <reaction evidence="5">
        <text>GTP + H2O = GDP + phosphate + H(+)</text>
        <dbReference type="Rhea" id="RHEA:19669"/>
        <dbReference type="ChEBI" id="CHEBI:15377"/>
        <dbReference type="ChEBI" id="CHEBI:15378"/>
        <dbReference type="ChEBI" id="CHEBI:37565"/>
        <dbReference type="ChEBI" id="CHEBI:43474"/>
        <dbReference type="ChEBI" id="CHEBI:58189"/>
    </reaction>
    <physiologicalReaction direction="left-to-right" evidence="5">
        <dbReference type="Rhea" id="RHEA:19670"/>
    </physiologicalReaction>
</comment>
<keyword evidence="3" id="KW-0143">Chaperone</keyword>
<evidence type="ECO:0000256" key="4">
    <source>
        <dbReference type="ARBA" id="ARBA00034320"/>
    </source>
</evidence>
<comment type="caution">
    <text evidence="9">The sequence shown here is derived from an EMBL/GenBank/DDBJ whole genome shotgun (WGS) entry which is preliminary data.</text>
</comment>
<sequence>MPRLVTMIMTTMMMMMTTLSYRHGRTMVTSVATASSLRLRSRYYSSPPSSALALFQVVGGIGVGGGGGGWRASALLGRNTKNRRGRNNNMNGFRRVAWDGRPVIASAAFSVERRGAHAFTSPSSSSSPSGGENGNGRMRMPIPIVLLAGFLGSGKTSTLKHLLENNVNVRIGTIVNDVAEVNIDAKLISNVLGGANNNNNNNNNNGSDGGKDGGGDDPSYADGGIVELQNGCACCSLADELLTSVVKLTDGGNRQLDAIVVELSGVADPMSVRDNWEQARLQGHPATRLASLERTVTLIDACTFGTDWMSWDEAGDRPEWREDGGGGNDAFHSSSRKVPELLAEQVEAADLLLVNKVDMADDGQVAVASGVARGLLKEKSKGDVLEVSYGRVSVAKLLGDRIMGVVVQEEEEEEEEEVVEDAGHSHGHGDHDDASSACAEPECTDDAFRSHSHEHSPSSIAEIESACDDPVCTDTTHSHSHGHEHAVAASSSTEVAMTCDDPVCTDPTHSHSHGHEHAVTASGEGATTCDDPVCTDPTHSHSHEHAHATSTEVALNHLGITSFVYRASVPFNSQRLLALLNQWPVPIKDKLDIGLVVGLGNKEGNLDDETPEDKRAFVGVLRSKGFCWMAPTYWSNARGGPGEDVWRHDTAMYWSHAGKHFGISTAGKWWASLGKEGMRPYFANNMGEYDRIMREDWASEEWGDRRQELVFIGTRLDEDIIRSALNSCLCTEEEMVDYRKQLRKYLDANPSTIA</sequence>
<dbReference type="Pfam" id="PF07683">
    <property type="entry name" value="CobW_C"/>
    <property type="match status" value="1"/>
</dbReference>
<keyword evidence="2" id="KW-0378">Hydrolase</keyword>
<accession>A0ABD3SHJ5</accession>
<feature type="compositionally biased region" description="Basic and acidic residues" evidence="6">
    <location>
        <begin position="421"/>
        <end position="434"/>
    </location>
</feature>
<dbReference type="InterPro" id="IPR027417">
    <property type="entry name" value="P-loop_NTPase"/>
</dbReference>
<dbReference type="InterPro" id="IPR036627">
    <property type="entry name" value="CobW-likC_sf"/>
</dbReference>
<name>A0ABD3SHJ5_9STRA</name>
<dbReference type="InterPro" id="IPR011629">
    <property type="entry name" value="CobW-like_C"/>
</dbReference>
<dbReference type="CDD" id="cd03112">
    <property type="entry name" value="CobW-like"/>
    <property type="match status" value="1"/>
</dbReference>
<gene>
    <name evidence="9" type="ORF">ACHAXA_007903</name>
</gene>
<dbReference type="PANTHER" id="PTHR43603:SF1">
    <property type="entry name" value="ZINC-REGULATED GTPASE METALLOPROTEIN ACTIVATOR 1"/>
    <property type="match status" value="1"/>
</dbReference>
<protein>
    <recommendedName>
        <fullName evidence="8">CobW C-terminal domain-containing protein</fullName>
    </recommendedName>
</protein>
<dbReference type="SMART" id="SM00833">
    <property type="entry name" value="CobW_C"/>
    <property type="match status" value="1"/>
</dbReference>
<evidence type="ECO:0000313" key="9">
    <source>
        <dbReference type="EMBL" id="KAL3823932.1"/>
    </source>
</evidence>
<evidence type="ECO:0000256" key="1">
    <source>
        <dbReference type="ARBA" id="ARBA00022741"/>
    </source>
</evidence>
<feature type="domain" description="CobW C-terminal" evidence="8">
    <location>
        <begin position="560"/>
        <end position="729"/>
    </location>
</feature>
<proteinExistence type="inferred from homology"/>
<dbReference type="AlphaFoldDB" id="A0ABD3SHJ5"/>